<protein>
    <submittedName>
        <fullName evidence="2">Putative dnrP protein</fullName>
    </submittedName>
</protein>
<evidence type="ECO:0000313" key="3">
    <source>
        <dbReference type="Proteomes" id="UP000255177"/>
    </source>
</evidence>
<organism evidence="2 3">
    <name type="scientific">Pseudomonas wadenswilerensis</name>
    <dbReference type="NCBI Taxonomy" id="1785161"/>
    <lineage>
        <taxon>Bacteria</taxon>
        <taxon>Pseudomonadati</taxon>
        <taxon>Pseudomonadota</taxon>
        <taxon>Gammaproteobacteria</taxon>
        <taxon>Pseudomonadales</taxon>
        <taxon>Pseudomonadaceae</taxon>
        <taxon>Pseudomonas</taxon>
    </lineage>
</organism>
<accession>A0A380T238</accession>
<dbReference type="Proteomes" id="UP000255177">
    <property type="component" value="Unassembled WGS sequence"/>
</dbReference>
<keyword evidence="1" id="KW-0472">Membrane</keyword>
<keyword evidence="1" id="KW-1133">Transmembrane helix</keyword>
<name>A0A380T238_9PSED</name>
<dbReference type="AlphaFoldDB" id="A0A380T238"/>
<gene>
    <name evidence="2" type="ORF">CCOS864_03038</name>
</gene>
<feature type="transmembrane region" description="Helical" evidence="1">
    <location>
        <begin position="42"/>
        <end position="61"/>
    </location>
</feature>
<dbReference type="EMBL" id="UIDD01000008">
    <property type="protein sequence ID" value="SUQ63586.1"/>
    <property type="molecule type" value="Genomic_DNA"/>
</dbReference>
<evidence type="ECO:0000313" key="2">
    <source>
        <dbReference type="EMBL" id="SUQ63586.1"/>
    </source>
</evidence>
<keyword evidence="1" id="KW-0812">Transmembrane</keyword>
<proteinExistence type="predicted"/>
<evidence type="ECO:0000256" key="1">
    <source>
        <dbReference type="SAM" id="Phobius"/>
    </source>
</evidence>
<sequence length="63" mass="6979">MNALPVCLYCEHTNPARASTCEHCGMPLPATAALAGARQQLRFLWICIGLTLFCVAMVFWLPR</sequence>
<reference evidence="3" key="1">
    <citation type="submission" date="2018-07" db="EMBL/GenBank/DDBJ databases">
        <authorList>
            <person name="Blom J."/>
        </authorList>
    </citation>
    <scope>NUCLEOTIDE SEQUENCE [LARGE SCALE GENOMIC DNA]</scope>
    <source>
        <strain evidence="3">CCOS 864</strain>
    </source>
</reference>
<keyword evidence="3" id="KW-1185">Reference proteome</keyword>
<dbReference type="RefSeq" id="WP_115087140.1">
    <property type="nucleotide sequence ID" value="NZ_CBCSFG010000019.1"/>
</dbReference>